<organism evidence="1 2">
    <name type="scientific">Portunus trituberculatus</name>
    <name type="common">Swimming crab</name>
    <name type="synonym">Neptunus trituberculatus</name>
    <dbReference type="NCBI Taxonomy" id="210409"/>
    <lineage>
        <taxon>Eukaryota</taxon>
        <taxon>Metazoa</taxon>
        <taxon>Ecdysozoa</taxon>
        <taxon>Arthropoda</taxon>
        <taxon>Crustacea</taxon>
        <taxon>Multicrustacea</taxon>
        <taxon>Malacostraca</taxon>
        <taxon>Eumalacostraca</taxon>
        <taxon>Eucarida</taxon>
        <taxon>Decapoda</taxon>
        <taxon>Pleocyemata</taxon>
        <taxon>Brachyura</taxon>
        <taxon>Eubrachyura</taxon>
        <taxon>Portunoidea</taxon>
        <taxon>Portunidae</taxon>
        <taxon>Portuninae</taxon>
        <taxon>Portunus</taxon>
    </lineage>
</organism>
<accession>A0A5B7HTI8</accession>
<keyword evidence="2" id="KW-1185">Reference proteome</keyword>
<gene>
    <name evidence="1" type="ORF">E2C01_067352</name>
</gene>
<evidence type="ECO:0000313" key="2">
    <source>
        <dbReference type="Proteomes" id="UP000324222"/>
    </source>
</evidence>
<sequence>MEGLGTLPLSQFKRRKSVDFLEANFAKFVSSLKPSTSHVSPSLLRGKGDELWGAAVVQWDPVFSSSRVRILATLRG</sequence>
<dbReference type="EMBL" id="VSRR010035947">
    <property type="protein sequence ID" value="MPC73036.1"/>
    <property type="molecule type" value="Genomic_DNA"/>
</dbReference>
<dbReference type="Proteomes" id="UP000324222">
    <property type="component" value="Unassembled WGS sequence"/>
</dbReference>
<comment type="caution">
    <text evidence="1">The sequence shown here is derived from an EMBL/GenBank/DDBJ whole genome shotgun (WGS) entry which is preliminary data.</text>
</comment>
<reference evidence="1 2" key="1">
    <citation type="submission" date="2019-05" db="EMBL/GenBank/DDBJ databases">
        <title>Another draft genome of Portunus trituberculatus and its Hox gene families provides insights of decapod evolution.</title>
        <authorList>
            <person name="Jeong J.-H."/>
            <person name="Song I."/>
            <person name="Kim S."/>
            <person name="Choi T."/>
            <person name="Kim D."/>
            <person name="Ryu S."/>
            <person name="Kim W."/>
        </authorList>
    </citation>
    <scope>NUCLEOTIDE SEQUENCE [LARGE SCALE GENOMIC DNA]</scope>
    <source>
        <tissue evidence="1">Muscle</tissue>
    </source>
</reference>
<name>A0A5B7HTI8_PORTR</name>
<evidence type="ECO:0000313" key="1">
    <source>
        <dbReference type="EMBL" id="MPC73036.1"/>
    </source>
</evidence>
<proteinExistence type="predicted"/>
<dbReference type="AlphaFoldDB" id="A0A5B7HTI8"/>
<protein>
    <submittedName>
        <fullName evidence="1">Uncharacterized protein</fullName>
    </submittedName>
</protein>